<evidence type="ECO:0000313" key="1">
    <source>
        <dbReference type="EMBL" id="MBC6491002.1"/>
    </source>
</evidence>
<accession>A0ABR7M7P6</accession>
<gene>
    <name evidence="1" type="ORF">BC349_08170</name>
</gene>
<reference evidence="1 2" key="1">
    <citation type="submission" date="2016-07" db="EMBL/GenBank/DDBJ databases">
        <title>Genome analysis of Flavihumibacter stibioxidans YS-17.</title>
        <authorList>
            <person name="Shi K."/>
            <person name="Han Y."/>
            <person name="Wang G."/>
        </authorList>
    </citation>
    <scope>NUCLEOTIDE SEQUENCE [LARGE SCALE GENOMIC DNA]</scope>
    <source>
        <strain evidence="1 2">YS-17</strain>
    </source>
</reference>
<protein>
    <recommendedName>
        <fullName evidence="3">Lycopene beta-cyclase</fullName>
    </recommendedName>
</protein>
<dbReference type="Proteomes" id="UP000765802">
    <property type="component" value="Unassembled WGS sequence"/>
</dbReference>
<name>A0ABR7M7P6_9BACT</name>
<dbReference type="SUPFAM" id="SSF51905">
    <property type="entry name" value="FAD/NAD(P)-binding domain"/>
    <property type="match status" value="1"/>
</dbReference>
<dbReference type="RefSeq" id="WP_187256339.1">
    <property type="nucleotide sequence ID" value="NZ_JBHULF010000014.1"/>
</dbReference>
<proteinExistence type="predicted"/>
<comment type="caution">
    <text evidence="1">The sequence shown here is derived from an EMBL/GenBank/DDBJ whole genome shotgun (WGS) entry which is preliminary data.</text>
</comment>
<dbReference type="InterPro" id="IPR036188">
    <property type="entry name" value="FAD/NAD-bd_sf"/>
</dbReference>
<dbReference type="EMBL" id="MBUA01000012">
    <property type="protein sequence ID" value="MBC6491002.1"/>
    <property type="molecule type" value="Genomic_DNA"/>
</dbReference>
<evidence type="ECO:0008006" key="3">
    <source>
        <dbReference type="Google" id="ProtNLM"/>
    </source>
</evidence>
<keyword evidence="2" id="KW-1185">Reference proteome</keyword>
<evidence type="ECO:0000313" key="2">
    <source>
        <dbReference type="Proteomes" id="UP000765802"/>
    </source>
</evidence>
<dbReference type="Pfam" id="PF05834">
    <property type="entry name" value="Lycopene_cycl"/>
    <property type="match status" value="1"/>
</dbReference>
<organism evidence="1 2">
    <name type="scientific">Flavihumibacter stibioxidans</name>
    <dbReference type="NCBI Taxonomy" id="1834163"/>
    <lineage>
        <taxon>Bacteria</taxon>
        <taxon>Pseudomonadati</taxon>
        <taxon>Bacteroidota</taxon>
        <taxon>Chitinophagia</taxon>
        <taxon>Chitinophagales</taxon>
        <taxon>Chitinophagaceae</taxon>
        <taxon>Flavihumibacter</taxon>
    </lineage>
</organism>
<sequence length="393" mass="46366">MPSDSLFRYKPFEYKYQFDYIFAGAGAASLSLLIRMLQCEQFRDRTFLIVDRDRKSENDRTWCYWEKGEGFFDSLVFKKWDKTWFHGEGFSKQFNMAPYQYKMIRGIDFYTFCLNYLKKQANVTILFEPVARVYDTEHLARLVLHNGETYSATRYLFNSIPFVQPEADLKTQLFLQHFKGWVVETDQPFFDPGSNTLMDFRMDQQHGTTFVYTMPLDEKKALVEYTLFSKTLLPAEAYDEGLRNYIRDYLKLDDYRITEQEFGVIPMTNYQYPQGEGRLVNIGTAGGQTKASSGYTFQFIQKHSHSIIDSMLMYGHPRPESYHSGRYRFYDRVLLDVMSKGELSGAEIFTRLFRRNPIQRIFRFLDNDSWLPEELLLIGSLPTMPFLRAALGR</sequence>